<dbReference type="Gene3D" id="1.10.150.120">
    <property type="entry name" value="[2Fe-2S]-binding domain"/>
    <property type="match status" value="1"/>
</dbReference>
<evidence type="ECO:0000313" key="9">
    <source>
        <dbReference type="EMBL" id="AGH45143.1"/>
    </source>
</evidence>
<dbReference type="KEGG" id="gps:C427_3034"/>
<evidence type="ECO:0000256" key="3">
    <source>
        <dbReference type="ARBA" id="ARBA00022827"/>
    </source>
</evidence>
<dbReference type="InterPro" id="IPR016167">
    <property type="entry name" value="FAD-bd_PCMH_sub1"/>
</dbReference>
<dbReference type="Proteomes" id="UP000011864">
    <property type="component" value="Chromosome"/>
</dbReference>
<keyword evidence="5" id="KW-0408">Iron</keyword>
<evidence type="ECO:0000313" key="10">
    <source>
        <dbReference type="Proteomes" id="UP000011864"/>
    </source>
</evidence>
<evidence type="ECO:0000256" key="4">
    <source>
        <dbReference type="ARBA" id="ARBA00023002"/>
    </source>
</evidence>
<dbReference type="PANTHER" id="PTHR45444">
    <property type="entry name" value="XANTHINE DEHYDROGENASE"/>
    <property type="match status" value="1"/>
</dbReference>
<proteinExistence type="predicted"/>
<sequence length="492" mass="54231">MISFLLNNDIANIDQARADLTLLEYLREQKNLTGTKEGCASGDCGACTVVLAEVIGHDGTTRNNLEYRAINSCVTFLSALHGKQLITVEHLPDGKNLHPVQQSMVEYHGSQCGFCTPGFIMSMFALYQQAQQPDREAVIQALSGNLCRCTGYRPIIDATLSVCQNKQADKFKQIETQTVGRLNAINKQLISTDNLLVPTSRQELAAAKAKYPDANVFAGSTDLALQVTQQLKTFDKLIALCAMPDLNILVEQEEGLLIGAALPFGKIESSLLKYFPQLSELLWRFAATPIRNQASLGGNVANGSPIGDMPPALLALNAVIHVDNGTHKRKIAASEFFLDYRKTALETSDWIEAIFIPFTHHRSLVRAYKVSKRYEDDISAVCAVFNLQVIDGKIHSIYSGFGGVAAIPATVIELNTQLEGKTWSSNKTFEIGKEILKQAFTPLDDVRASKTYRVSMLTNLWKRFWLETNQSTQKIATRVVHVSSSNEASRDA</sequence>
<dbReference type="InterPro" id="IPR002346">
    <property type="entry name" value="Mopterin_DH_FAD-bd"/>
</dbReference>
<dbReference type="InterPro" id="IPR005107">
    <property type="entry name" value="CO_DH_flav_C"/>
</dbReference>
<dbReference type="InterPro" id="IPR036683">
    <property type="entry name" value="CO_DH_flav_C_dom_sf"/>
</dbReference>
<evidence type="ECO:0000256" key="1">
    <source>
        <dbReference type="ARBA" id="ARBA00022630"/>
    </source>
</evidence>
<feature type="domain" description="2Fe-2S ferredoxin-type" evidence="7">
    <location>
        <begin position="1"/>
        <end position="91"/>
    </location>
</feature>
<dbReference type="InterPro" id="IPR012675">
    <property type="entry name" value="Beta-grasp_dom_sf"/>
</dbReference>
<dbReference type="InterPro" id="IPR016166">
    <property type="entry name" value="FAD-bd_PCMH"/>
</dbReference>
<dbReference type="RefSeq" id="WP_007640091.1">
    <property type="nucleotide sequence ID" value="NC_020514.1"/>
</dbReference>
<dbReference type="SUPFAM" id="SSF54292">
    <property type="entry name" value="2Fe-2S ferredoxin-like"/>
    <property type="match status" value="1"/>
</dbReference>
<dbReference type="InterPro" id="IPR014307">
    <property type="entry name" value="Xanthine_DH_ssu"/>
</dbReference>
<keyword evidence="4" id="KW-0560">Oxidoreductase</keyword>
<protein>
    <submittedName>
        <fullName evidence="9">Molybdopterin dehydrogenase</fullName>
    </submittedName>
</protein>
<evidence type="ECO:0000256" key="2">
    <source>
        <dbReference type="ARBA" id="ARBA00022723"/>
    </source>
</evidence>
<dbReference type="InterPro" id="IPR012175">
    <property type="entry name" value="Xanth_DH_ssu_bac"/>
</dbReference>
<dbReference type="CDD" id="cd00207">
    <property type="entry name" value="fer2"/>
    <property type="match status" value="1"/>
</dbReference>
<dbReference type="STRING" id="1129794.C427_3034"/>
<name>K6ZS17_9ALTE</name>
<dbReference type="Pfam" id="PF00111">
    <property type="entry name" value="Fer2"/>
    <property type="match status" value="1"/>
</dbReference>
<dbReference type="Gene3D" id="3.10.20.30">
    <property type="match status" value="1"/>
</dbReference>
<dbReference type="PANTHER" id="PTHR45444:SF3">
    <property type="entry name" value="XANTHINE DEHYDROGENASE"/>
    <property type="match status" value="1"/>
</dbReference>
<dbReference type="Pfam" id="PF01799">
    <property type="entry name" value="Fer2_2"/>
    <property type="match status" value="1"/>
</dbReference>
<keyword evidence="6" id="KW-0830">Ubiquinone</keyword>
<accession>K6ZS17</accession>
<dbReference type="SMART" id="SM01092">
    <property type="entry name" value="CO_deh_flav_C"/>
    <property type="match status" value="1"/>
</dbReference>
<dbReference type="InterPro" id="IPR016208">
    <property type="entry name" value="Ald_Oxase/xanthine_DH-like"/>
</dbReference>
<dbReference type="InterPro" id="IPR002888">
    <property type="entry name" value="2Fe-2S-bd"/>
</dbReference>
<dbReference type="AlphaFoldDB" id="K6ZS17"/>
<dbReference type="SUPFAM" id="SSF47741">
    <property type="entry name" value="CO dehydrogenase ISP C-domain like"/>
    <property type="match status" value="1"/>
</dbReference>
<feature type="domain" description="FAD-binding PCMH-type" evidence="8">
    <location>
        <begin position="188"/>
        <end position="361"/>
    </location>
</feature>
<evidence type="ECO:0000259" key="7">
    <source>
        <dbReference type="PROSITE" id="PS51085"/>
    </source>
</evidence>
<dbReference type="NCBIfam" id="TIGR02963">
    <property type="entry name" value="xanthine_xdhA"/>
    <property type="match status" value="1"/>
</dbReference>
<dbReference type="EMBL" id="CP003837">
    <property type="protein sequence ID" value="AGH45143.1"/>
    <property type="molecule type" value="Genomic_DNA"/>
</dbReference>
<evidence type="ECO:0000256" key="6">
    <source>
        <dbReference type="ARBA" id="ARBA00023075"/>
    </source>
</evidence>
<dbReference type="InterPro" id="IPR006058">
    <property type="entry name" value="2Fe2S_fd_BS"/>
</dbReference>
<dbReference type="HOGENOM" id="CLU_001681_9_0_6"/>
<dbReference type="Pfam" id="PF03450">
    <property type="entry name" value="CO_deh_flav_C"/>
    <property type="match status" value="1"/>
</dbReference>
<dbReference type="GO" id="GO:0051537">
    <property type="term" value="F:2 iron, 2 sulfur cluster binding"/>
    <property type="evidence" value="ECO:0007669"/>
    <property type="project" value="InterPro"/>
</dbReference>
<dbReference type="Pfam" id="PF00941">
    <property type="entry name" value="FAD_binding_5"/>
    <property type="match status" value="1"/>
</dbReference>
<keyword evidence="3" id="KW-0274">FAD</keyword>
<keyword evidence="1" id="KW-0285">Flavoprotein</keyword>
<dbReference type="PROSITE" id="PS51387">
    <property type="entry name" value="FAD_PCMH"/>
    <property type="match status" value="1"/>
</dbReference>
<dbReference type="SUPFAM" id="SSF55447">
    <property type="entry name" value="CO dehydrogenase flavoprotein C-terminal domain-like"/>
    <property type="match status" value="1"/>
</dbReference>
<evidence type="ECO:0000259" key="8">
    <source>
        <dbReference type="PROSITE" id="PS51387"/>
    </source>
</evidence>
<dbReference type="GO" id="GO:0004854">
    <property type="term" value="F:xanthine dehydrogenase activity"/>
    <property type="evidence" value="ECO:0007669"/>
    <property type="project" value="InterPro"/>
</dbReference>
<dbReference type="InterPro" id="IPR036010">
    <property type="entry name" value="2Fe-2S_ferredoxin-like_sf"/>
</dbReference>
<dbReference type="Gene3D" id="3.30.43.10">
    <property type="entry name" value="Uridine Diphospho-n-acetylenolpyruvylglucosamine Reductase, domain 2"/>
    <property type="match status" value="1"/>
</dbReference>
<dbReference type="PROSITE" id="PS51085">
    <property type="entry name" value="2FE2S_FER_2"/>
    <property type="match status" value="1"/>
</dbReference>
<gene>
    <name evidence="9" type="ORF">C427_3034</name>
</gene>
<dbReference type="Gene3D" id="3.30.465.10">
    <property type="match status" value="1"/>
</dbReference>
<dbReference type="InterPro" id="IPR001041">
    <property type="entry name" value="2Fe-2S_ferredoxin-type"/>
</dbReference>
<dbReference type="Gene3D" id="3.30.390.50">
    <property type="entry name" value="CO dehydrogenase flavoprotein, C-terminal domain"/>
    <property type="match status" value="1"/>
</dbReference>
<evidence type="ECO:0000256" key="5">
    <source>
        <dbReference type="ARBA" id="ARBA00023004"/>
    </source>
</evidence>
<dbReference type="eggNOG" id="COG4630">
    <property type="taxonomic scope" value="Bacteria"/>
</dbReference>
<dbReference type="InterPro" id="IPR036884">
    <property type="entry name" value="2Fe-2S-bd_dom_sf"/>
</dbReference>
<dbReference type="PROSITE" id="PS00197">
    <property type="entry name" value="2FE2S_FER_1"/>
    <property type="match status" value="1"/>
</dbReference>
<dbReference type="PATRIC" id="fig|1129794.4.peg.3017"/>
<dbReference type="OrthoDB" id="9775084at2"/>
<keyword evidence="2" id="KW-0479">Metal-binding</keyword>
<dbReference type="PIRSF" id="PIRSF036557">
    <property type="entry name" value="XdhA_RC"/>
    <property type="match status" value="1"/>
</dbReference>
<dbReference type="GO" id="GO:0005506">
    <property type="term" value="F:iron ion binding"/>
    <property type="evidence" value="ECO:0007669"/>
    <property type="project" value="InterPro"/>
</dbReference>
<organism evidence="9 10">
    <name type="scientific">Paraglaciecola psychrophila 170</name>
    <dbReference type="NCBI Taxonomy" id="1129794"/>
    <lineage>
        <taxon>Bacteria</taxon>
        <taxon>Pseudomonadati</taxon>
        <taxon>Pseudomonadota</taxon>
        <taxon>Gammaproteobacteria</taxon>
        <taxon>Alteromonadales</taxon>
        <taxon>Alteromonadaceae</taxon>
        <taxon>Paraglaciecola</taxon>
    </lineage>
</organism>
<dbReference type="InterPro" id="IPR016169">
    <property type="entry name" value="FAD-bd_PCMH_sub2"/>
</dbReference>
<reference evidence="9 10" key="1">
    <citation type="journal article" date="2013" name="Genome Announc.">
        <title>Complete Genome Sequence of Glaciecola psychrophila Strain 170T.</title>
        <authorList>
            <person name="Yin J."/>
            <person name="Chen J."/>
            <person name="Liu G."/>
            <person name="Yu Y."/>
            <person name="Song L."/>
            <person name="Wang X."/>
            <person name="Qu X."/>
        </authorList>
    </citation>
    <scope>NUCLEOTIDE SEQUENCE [LARGE SCALE GENOMIC DNA]</scope>
    <source>
        <strain evidence="9 10">170</strain>
    </source>
</reference>
<dbReference type="SUPFAM" id="SSF56176">
    <property type="entry name" value="FAD-binding/transporter-associated domain-like"/>
    <property type="match status" value="1"/>
</dbReference>
<dbReference type="InterPro" id="IPR036318">
    <property type="entry name" value="FAD-bd_PCMH-like_sf"/>
</dbReference>
<keyword evidence="10" id="KW-1185">Reference proteome</keyword>
<dbReference type="GO" id="GO:0071949">
    <property type="term" value="F:FAD binding"/>
    <property type="evidence" value="ECO:0007669"/>
    <property type="project" value="InterPro"/>
</dbReference>